<dbReference type="CDD" id="cd03244">
    <property type="entry name" value="ABCC_MRP_domain2"/>
    <property type="match status" value="1"/>
</dbReference>
<evidence type="ECO:0000256" key="2">
    <source>
        <dbReference type="ARBA" id="ARBA00022448"/>
    </source>
</evidence>
<dbReference type="EMBL" id="LSSK01000008">
    <property type="protein sequence ID" value="OMH86347.1"/>
    <property type="molecule type" value="Genomic_DNA"/>
</dbReference>
<keyword evidence="2" id="KW-0813">Transport</keyword>
<gene>
    <name evidence="14" type="ORF">AX774_g105</name>
</gene>
<keyword evidence="8 11" id="KW-1133">Transmembrane helix</keyword>
<keyword evidence="7" id="KW-0067">ATP-binding</keyword>
<evidence type="ECO:0000256" key="5">
    <source>
        <dbReference type="ARBA" id="ARBA00022737"/>
    </source>
</evidence>
<dbReference type="InterPro" id="IPR003439">
    <property type="entry name" value="ABC_transporter-like_ATP-bd"/>
</dbReference>
<dbReference type="GO" id="GO:0140359">
    <property type="term" value="F:ABC-type transporter activity"/>
    <property type="evidence" value="ECO:0007669"/>
    <property type="project" value="InterPro"/>
</dbReference>
<feature type="compositionally biased region" description="Acidic residues" evidence="10">
    <location>
        <begin position="416"/>
        <end position="425"/>
    </location>
</feature>
<dbReference type="Gene3D" id="3.40.50.300">
    <property type="entry name" value="P-loop containing nucleotide triphosphate hydrolases"/>
    <property type="match status" value="2"/>
</dbReference>
<dbReference type="InterPro" id="IPR011527">
    <property type="entry name" value="ABC1_TM_dom"/>
</dbReference>
<feature type="transmembrane region" description="Helical" evidence="11">
    <location>
        <begin position="611"/>
        <end position="642"/>
    </location>
</feature>
<keyword evidence="5" id="KW-0677">Repeat</keyword>
<dbReference type="SMART" id="SM00382">
    <property type="entry name" value="AAA"/>
    <property type="match status" value="2"/>
</dbReference>
<dbReference type="InterPro" id="IPR036640">
    <property type="entry name" value="ABC1_TM_sf"/>
</dbReference>
<dbReference type="FunFam" id="1.20.1560.10:FF:000001">
    <property type="entry name" value="ATP-binding cassette subfamily C member 1"/>
    <property type="match status" value="1"/>
</dbReference>
<dbReference type="CDD" id="cd18603">
    <property type="entry name" value="ABC_6TM_MRP1_2_3_6_D2_like"/>
    <property type="match status" value="1"/>
</dbReference>
<dbReference type="FunFam" id="3.40.50.300:FF:000997">
    <property type="entry name" value="Multidrug resistance-associated protein 1"/>
    <property type="match status" value="1"/>
</dbReference>
<dbReference type="Pfam" id="PF00005">
    <property type="entry name" value="ABC_tran"/>
    <property type="match status" value="2"/>
</dbReference>
<dbReference type="Pfam" id="PF00664">
    <property type="entry name" value="ABC_membrane"/>
    <property type="match status" value="1"/>
</dbReference>
<proteinExistence type="predicted"/>
<feature type="region of interest" description="Disordered" evidence="10">
    <location>
        <begin position="416"/>
        <end position="459"/>
    </location>
</feature>
<evidence type="ECO:0000256" key="11">
    <source>
        <dbReference type="SAM" id="Phobius"/>
    </source>
</evidence>
<evidence type="ECO:0000256" key="3">
    <source>
        <dbReference type="ARBA" id="ARBA00022554"/>
    </source>
</evidence>
<feature type="region of interest" description="Disordered" evidence="10">
    <location>
        <begin position="941"/>
        <end position="960"/>
    </location>
</feature>
<dbReference type="SUPFAM" id="SSF52540">
    <property type="entry name" value="P-loop containing nucleoside triphosphate hydrolases"/>
    <property type="match status" value="2"/>
</dbReference>
<feature type="region of interest" description="Disordered" evidence="10">
    <location>
        <begin position="69"/>
        <end position="126"/>
    </location>
</feature>
<dbReference type="AlphaFoldDB" id="A0A1R1PZI9"/>
<feature type="transmembrane region" description="Helical" evidence="11">
    <location>
        <begin position="526"/>
        <end position="544"/>
    </location>
</feature>
<dbReference type="GO" id="GO:0000329">
    <property type="term" value="C:fungal-type vacuole membrane"/>
    <property type="evidence" value="ECO:0007669"/>
    <property type="project" value="UniProtKB-ARBA"/>
</dbReference>
<dbReference type="InterPro" id="IPR050173">
    <property type="entry name" value="ABC_transporter_C-like"/>
</dbReference>
<evidence type="ECO:0000256" key="10">
    <source>
        <dbReference type="SAM" id="MobiDB-lite"/>
    </source>
</evidence>
<dbReference type="FunFam" id="3.40.50.300:FF:000565">
    <property type="entry name" value="ABC bile acid transporter"/>
    <property type="match status" value="1"/>
</dbReference>
<dbReference type="SUPFAM" id="SSF90123">
    <property type="entry name" value="ABC transporter transmembrane region"/>
    <property type="match status" value="1"/>
</dbReference>
<evidence type="ECO:0000256" key="7">
    <source>
        <dbReference type="ARBA" id="ARBA00022840"/>
    </source>
</evidence>
<evidence type="ECO:0000259" key="12">
    <source>
        <dbReference type="PROSITE" id="PS50893"/>
    </source>
</evidence>
<dbReference type="InterPro" id="IPR003593">
    <property type="entry name" value="AAA+_ATPase"/>
</dbReference>
<feature type="domain" description="ABC transmembrane type-1" evidence="13">
    <location>
        <begin position="485"/>
        <end position="773"/>
    </location>
</feature>
<evidence type="ECO:0000313" key="14">
    <source>
        <dbReference type="EMBL" id="OMH86347.1"/>
    </source>
</evidence>
<comment type="caution">
    <text evidence="14">The sequence shown here is derived from an EMBL/GenBank/DDBJ whole genome shotgun (WGS) entry which is preliminary data.</text>
</comment>
<dbReference type="Gene3D" id="1.20.1560.10">
    <property type="entry name" value="ABC transporter type 1, transmembrane domain"/>
    <property type="match status" value="1"/>
</dbReference>
<evidence type="ECO:0000256" key="4">
    <source>
        <dbReference type="ARBA" id="ARBA00022692"/>
    </source>
</evidence>
<protein>
    <submittedName>
        <fullName evidence="14">Multidrug resistance-associated protein 1</fullName>
    </submittedName>
</protein>
<dbReference type="InterPro" id="IPR027417">
    <property type="entry name" value="P-loop_NTPase"/>
</dbReference>
<feature type="non-terminal residue" evidence="14">
    <location>
        <position position="1057"/>
    </location>
</feature>
<feature type="compositionally biased region" description="Polar residues" evidence="10">
    <location>
        <begin position="349"/>
        <end position="370"/>
    </location>
</feature>
<dbReference type="PROSITE" id="PS50893">
    <property type="entry name" value="ABC_TRANSPORTER_2"/>
    <property type="match status" value="2"/>
</dbReference>
<keyword evidence="6" id="KW-0547">Nucleotide-binding</keyword>
<keyword evidence="9 11" id="KW-0472">Membrane</keyword>
<dbReference type="PANTHER" id="PTHR24223">
    <property type="entry name" value="ATP-BINDING CASSETTE SUB-FAMILY C"/>
    <property type="match status" value="1"/>
</dbReference>
<feature type="region of interest" description="Disordered" evidence="10">
    <location>
        <begin position="349"/>
        <end position="382"/>
    </location>
</feature>
<dbReference type="CDD" id="cd03250">
    <property type="entry name" value="ABCC_MRP_domain1"/>
    <property type="match status" value="1"/>
</dbReference>
<keyword evidence="4 11" id="KW-0812">Transmembrane</keyword>
<feature type="domain" description="ABC transporter" evidence="12">
    <location>
        <begin position="810"/>
        <end position="1057"/>
    </location>
</feature>
<feature type="compositionally biased region" description="Low complexity" evidence="10">
    <location>
        <begin position="941"/>
        <end position="952"/>
    </location>
</feature>
<feature type="transmembrane region" description="Helical" evidence="11">
    <location>
        <begin position="736"/>
        <end position="755"/>
    </location>
</feature>
<keyword evidence="15" id="KW-1185">Reference proteome</keyword>
<dbReference type="PROSITE" id="PS50929">
    <property type="entry name" value="ABC_TM1F"/>
    <property type="match status" value="1"/>
</dbReference>
<evidence type="ECO:0000256" key="1">
    <source>
        <dbReference type="ARBA" id="ARBA00004128"/>
    </source>
</evidence>
<evidence type="ECO:0000256" key="9">
    <source>
        <dbReference type="ARBA" id="ARBA00023136"/>
    </source>
</evidence>
<evidence type="ECO:0000313" key="15">
    <source>
        <dbReference type="Proteomes" id="UP000188320"/>
    </source>
</evidence>
<evidence type="ECO:0000256" key="8">
    <source>
        <dbReference type="ARBA" id="ARBA00022989"/>
    </source>
</evidence>
<evidence type="ECO:0000259" key="13">
    <source>
        <dbReference type="PROSITE" id="PS50929"/>
    </source>
</evidence>
<dbReference type="InterPro" id="IPR017871">
    <property type="entry name" value="ABC_transporter-like_CS"/>
</dbReference>
<sequence length="1057" mass="116111">MLQFPIFIVPMTIVSMVETTVSGKRIVELLRSEELQRDAVERLEYPASDAQNTEVVSITSGNFTWGKLLMGKTDRDDDDDGGEKSKTGDGGKAENEKSNDSGKKKKSEKGKKNKKGKSEADDSSDIMETEADKVTLSDINFVCNKGQLVSVVGRVGSGKSSLVSAMLGDMKKLSGKVTVRGRVAYVPQQPWIINATLRENILFGHKYDEDFYRKVVKTCELEKDIEMLKGGDMAEIGENGINLSGGQKARVSLARAVYSKAQLFLFDDPLSAVDAHVGRNLMKNVIGPSGLLKNRTRILVTHALQYLPVCDNIYAMKDGVIVESGTYSELIADSQGFLSVFMGGVDGLTTQGQENMDSETSSNVDISTDASSKDVDGAPGAEPDYTEIVRRISMKKRLSIGSLGSYAGLNILQQLEDDDDDDDEGSSTTKDKMVVTKQQKPAGESSSEETKDEGALIQSEESEKGNVKLSVFWSYIKASSISGMLLYVIFAVAKSGFMVGASLWLKQWSNNNSLSQSMQSGHSKTYYLLIYGLLGFLQAISYSLENLIIWVVCAIRAARSTHNGLLNGVMRSPMSFFDTTPTGRILNRFNKDQDSIDRSIPRAFDMWIQSMISVITSLLVIMGSFWMFAIAAAIILIVYAYIQRYFVTSSRELKRLESTTRSPIYAHFQESLSGMSSIRSYDQADRFLAQNRLFLESNTRASFPFISLNRWLSIRLELMGACIIFMASFFSVLSTYLSLSFISASLVGLAVSYSLDITQRLSWGVRQAVELETSIISIERNLEYANLPPEAPESIPDTKPPKDWPQHGKITFNNYSTRYRPGLDLVLRDINLTIEPSTRVGVVGRTGAGKSSLTLTLFRIIEAAAGSIQIDGVDISKLGLHDLRSKLVIIPQDPVLFGGTLRENLDPFSQYTDAEIWIALEHAQLKPWVLDYGKTSASNNAGSSSSSVASDAQPTITSNSATSSNVGLNLQIQNNGSNLSLGQRQLVCLARALLRSPLKILVLDEATAAIDVETDRMIQQAIRSEQFSDCTVITIAHRLNTIMDSDKILVIDAGQIA</sequence>
<dbReference type="GO" id="GO:0005524">
    <property type="term" value="F:ATP binding"/>
    <property type="evidence" value="ECO:0007669"/>
    <property type="project" value="UniProtKB-KW"/>
</dbReference>
<reference evidence="15" key="1">
    <citation type="submission" date="2017-01" db="EMBL/GenBank/DDBJ databases">
        <authorList>
            <person name="Wang Y."/>
            <person name="White M."/>
            <person name="Kvist S."/>
            <person name="Moncalvo J.-M."/>
        </authorList>
    </citation>
    <scope>NUCLEOTIDE SEQUENCE [LARGE SCALE GENOMIC DNA]</scope>
    <source>
        <strain evidence="15">COL-18-3</strain>
    </source>
</reference>
<feature type="compositionally biased region" description="Basic and acidic residues" evidence="10">
    <location>
        <begin position="82"/>
        <end position="102"/>
    </location>
</feature>
<feature type="domain" description="ABC transporter" evidence="12">
    <location>
        <begin position="121"/>
        <end position="343"/>
    </location>
</feature>
<feature type="compositionally biased region" description="Basic residues" evidence="10">
    <location>
        <begin position="103"/>
        <end position="115"/>
    </location>
</feature>
<dbReference type="PANTHER" id="PTHR24223:SF443">
    <property type="entry name" value="MULTIDRUG-RESISTANCE LIKE PROTEIN 1, ISOFORM I"/>
    <property type="match status" value="1"/>
</dbReference>
<dbReference type="GO" id="GO:0016887">
    <property type="term" value="F:ATP hydrolysis activity"/>
    <property type="evidence" value="ECO:0007669"/>
    <property type="project" value="InterPro"/>
</dbReference>
<evidence type="ECO:0000256" key="6">
    <source>
        <dbReference type="ARBA" id="ARBA00022741"/>
    </source>
</evidence>
<name>A0A1R1PZI9_ZANCU</name>
<dbReference type="OrthoDB" id="6500128at2759"/>
<comment type="subcellular location">
    <subcellularLocation>
        <location evidence="1">Vacuole membrane</location>
        <topology evidence="1">Multi-pass membrane protein</topology>
    </subcellularLocation>
</comment>
<feature type="transmembrane region" description="Helical" evidence="11">
    <location>
        <begin position="484"/>
        <end position="505"/>
    </location>
</feature>
<dbReference type="PROSITE" id="PS00211">
    <property type="entry name" value="ABC_TRANSPORTER_1"/>
    <property type="match status" value="2"/>
</dbReference>
<keyword evidence="3" id="KW-0926">Vacuole</keyword>
<organism evidence="14 15">
    <name type="scientific">Zancudomyces culisetae</name>
    <name type="common">Gut fungus</name>
    <name type="synonym">Smittium culisetae</name>
    <dbReference type="NCBI Taxonomy" id="1213189"/>
    <lineage>
        <taxon>Eukaryota</taxon>
        <taxon>Fungi</taxon>
        <taxon>Fungi incertae sedis</taxon>
        <taxon>Zoopagomycota</taxon>
        <taxon>Kickxellomycotina</taxon>
        <taxon>Harpellomycetes</taxon>
        <taxon>Harpellales</taxon>
        <taxon>Legeriomycetaceae</taxon>
        <taxon>Zancudomyces</taxon>
    </lineage>
</organism>
<accession>A0A1R1PZI9</accession>
<dbReference type="Proteomes" id="UP000188320">
    <property type="component" value="Unassembled WGS sequence"/>
</dbReference>